<name>A0A4Y7PNT8_9AGAM</name>
<reference evidence="1 2" key="1">
    <citation type="submission" date="2018-06" db="EMBL/GenBank/DDBJ databases">
        <title>A transcriptomic atlas of mushroom development highlights an independent origin of complex multicellularity.</title>
        <authorList>
            <consortium name="DOE Joint Genome Institute"/>
            <person name="Krizsan K."/>
            <person name="Almasi E."/>
            <person name="Merenyi Z."/>
            <person name="Sahu N."/>
            <person name="Viragh M."/>
            <person name="Koszo T."/>
            <person name="Mondo S."/>
            <person name="Kiss B."/>
            <person name="Balint B."/>
            <person name="Kues U."/>
            <person name="Barry K."/>
            <person name="Hegedus J.C."/>
            <person name="Henrissat B."/>
            <person name="Johnson J."/>
            <person name="Lipzen A."/>
            <person name="Ohm R."/>
            <person name="Nagy I."/>
            <person name="Pangilinan J."/>
            <person name="Yan J."/>
            <person name="Xiong Y."/>
            <person name="Grigoriev I.V."/>
            <person name="Hibbett D.S."/>
            <person name="Nagy L.G."/>
        </authorList>
    </citation>
    <scope>NUCLEOTIDE SEQUENCE [LARGE SCALE GENOMIC DNA]</scope>
    <source>
        <strain evidence="1 2">SZMC22713</strain>
    </source>
</reference>
<dbReference type="VEuPathDB" id="FungiDB:BD410DRAFT_844633"/>
<protein>
    <recommendedName>
        <fullName evidence="3">F-box domain-containing protein</fullName>
    </recommendedName>
</protein>
<proteinExistence type="predicted"/>
<dbReference type="EMBL" id="ML170250">
    <property type="protein sequence ID" value="TDL16140.1"/>
    <property type="molecule type" value="Genomic_DNA"/>
</dbReference>
<accession>A0A4Y7PNT8</accession>
<dbReference type="Proteomes" id="UP000294933">
    <property type="component" value="Unassembled WGS sequence"/>
</dbReference>
<keyword evidence="2" id="KW-1185">Reference proteome</keyword>
<evidence type="ECO:0000313" key="2">
    <source>
        <dbReference type="Proteomes" id="UP000294933"/>
    </source>
</evidence>
<evidence type="ECO:0000313" key="1">
    <source>
        <dbReference type="EMBL" id="TDL16140.1"/>
    </source>
</evidence>
<gene>
    <name evidence="1" type="ORF">BD410DRAFT_844633</name>
</gene>
<dbReference type="AlphaFoldDB" id="A0A4Y7PNT8"/>
<evidence type="ECO:0008006" key="3">
    <source>
        <dbReference type="Google" id="ProtNLM"/>
    </source>
</evidence>
<sequence>MNITLSELLPRLALAKGLTELSIYTVSIASSDPNLVQLLDSSPDLEVLCLSLHRDGDPALTRSKPIRFRCLRQLFLAFKWSHLAFSCDTSILQVLEFPPDTNCEFTFVNFTPLGALRSLPHNIVSTLLASEITFSPKRYSNECTLRAFRSVVGPAQPAEVIIIESPGVDLRSKRNILESLSGCFSSLPWTCPVCLRLDLSENGGNLRERDWVQFVTCIPTLESLEISITQFSGYKEEQVVQLFLKGLEKERKEPGCPRLRRLVFPTIDGSTLWKRLSVILTRWNKQRKTQGLPSIVATFLGGPVEHVMEFESAD</sequence>
<organism evidence="1 2">
    <name type="scientific">Rickenella mellea</name>
    <dbReference type="NCBI Taxonomy" id="50990"/>
    <lineage>
        <taxon>Eukaryota</taxon>
        <taxon>Fungi</taxon>
        <taxon>Dikarya</taxon>
        <taxon>Basidiomycota</taxon>
        <taxon>Agaricomycotina</taxon>
        <taxon>Agaricomycetes</taxon>
        <taxon>Hymenochaetales</taxon>
        <taxon>Rickenellaceae</taxon>
        <taxon>Rickenella</taxon>
    </lineage>
</organism>